<dbReference type="Pfam" id="PF08740">
    <property type="entry name" value="BCS1_N"/>
    <property type="match status" value="1"/>
</dbReference>
<dbReference type="InterPro" id="IPR003593">
    <property type="entry name" value="AAA+_ATPase"/>
</dbReference>
<dbReference type="Proteomes" id="UP001280581">
    <property type="component" value="Unassembled WGS sequence"/>
</dbReference>
<evidence type="ECO:0000256" key="2">
    <source>
        <dbReference type="ARBA" id="ARBA00007448"/>
    </source>
</evidence>
<keyword evidence="6" id="KW-0378">Hydrolase</keyword>
<dbReference type="AlphaFoldDB" id="A0AAN6RME0"/>
<evidence type="ECO:0008006" key="16">
    <source>
        <dbReference type="Google" id="ProtNLM"/>
    </source>
</evidence>
<feature type="domain" description="AAA+ ATPase" evidence="12">
    <location>
        <begin position="293"/>
        <end position="453"/>
    </location>
</feature>
<evidence type="ECO:0000259" key="12">
    <source>
        <dbReference type="SMART" id="SM00382"/>
    </source>
</evidence>
<name>A0AAN6RME0_9PLEO</name>
<dbReference type="SMART" id="SM01024">
    <property type="entry name" value="BCS1_N"/>
    <property type="match status" value="1"/>
</dbReference>
<evidence type="ECO:0000259" key="13">
    <source>
        <dbReference type="SMART" id="SM01024"/>
    </source>
</evidence>
<organism evidence="14 15">
    <name type="scientific">Pseudopithomyces chartarum</name>
    <dbReference type="NCBI Taxonomy" id="1892770"/>
    <lineage>
        <taxon>Eukaryota</taxon>
        <taxon>Fungi</taxon>
        <taxon>Dikarya</taxon>
        <taxon>Ascomycota</taxon>
        <taxon>Pezizomycotina</taxon>
        <taxon>Dothideomycetes</taxon>
        <taxon>Pleosporomycetidae</taxon>
        <taxon>Pleosporales</taxon>
        <taxon>Massarineae</taxon>
        <taxon>Didymosphaeriaceae</taxon>
        <taxon>Pseudopithomyces</taxon>
    </lineage>
</organism>
<keyword evidence="10" id="KW-0472">Membrane</keyword>
<dbReference type="Pfam" id="PF25426">
    <property type="entry name" value="AAA_lid_BCS1"/>
    <property type="match status" value="1"/>
</dbReference>
<evidence type="ECO:0000256" key="8">
    <source>
        <dbReference type="ARBA" id="ARBA00022989"/>
    </source>
</evidence>
<comment type="caution">
    <text evidence="14">The sequence shown here is derived from an EMBL/GenBank/DDBJ whole genome shotgun (WGS) entry which is preliminary data.</text>
</comment>
<dbReference type="InterPro" id="IPR057495">
    <property type="entry name" value="AAA_lid_BCS1"/>
</dbReference>
<dbReference type="Pfam" id="PF00004">
    <property type="entry name" value="AAA"/>
    <property type="match status" value="1"/>
</dbReference>
<dbReference type="Gene3D" id="3.40.50.300">
    <property type="entry name" value="P-loop containing nucleotide triphosphate hydrolases"/>
    <property type="match status" value="1"/>
</dbReference>
<keyword evidence="3" id="KW-0812">Transmembrane</keyword>
<evidence type="ECO:0000256" key="11">
    <source>
        <dbReference type="ARBA" id="ARBA00048778"/>
    </source>
</evidence>
<keyword evidence="15" id="KW-1185">Reference proteome</keyword>
<reference evidence="14 15" key="1">
    <citation type="submission" date="2021-02" db="EMBL/GenBank/DDBJ databases">
        <title>Genome assembly of Pseudopithomyces chartarum.</title>
        <authorList>
            <person name="Jauregui R."/>
            <person name="Singh J."/>
            <person name="Voisey C."/>
        </authorList>
    </citation>
    <scope>NUCLEOTIDE SEQUENCE [LARGE SCALE GENOMIC DNA]</scope>
    <source>
        <strain evidence="14 15">AGR01</strain>
    </source>
</reference>
<evidence type="ECO:0000256" key="4">
    <source>
        <dbReference type="ARBA" id="ARBA00022741"/>
    </source>
</evidence>
<evidence type="ECO:0000256" key="10">
    <source>
        <dbReference type="ARBA" id="ARBA00023136"/>
    </source>
</evidence>
<dbReference type="EMBL" id="WVTA01000002">
    <property type="protein sequence ID" value="KAK3216471.1"/>
    <property type="molecule type" value="Genomic_DNA"/>
</dbReference>
<keyword evidence="7" id="KW-0067">ATP-binding</keyword>
<dbReference type="InterPro" id="IPR014851">
    <property type="entry name" value="BCS1_N"/>
</dbReference>
<keyword evidence="5" id="KW-0999">Mitochondrion inner membrane</keyword>
<evidence type="ECO:0000256" key="7">
    <source>
        <dbReference type="ARBA" id="ARBA00022840"/>
    </source>
</evidence>
<keyword evidence="4" id="KW-0547">Nucleotide-binding</keyword>
<gene>
    <name evidence="14" type="ORF">GRF29_8g3365434</name>
</gene>
<comment type="catalytic activity">
    <reaction evidence="11">
        <text>ATP + H2O = ADP + phosphate + H(+)</text>
        <dbReference type="Rhea" id="RHEA:13065"/>
        <dbReference type="ChEBI" id="CHEBI:15377"/>
        <dbReference type="ChEBI" id="CHEBI:15378"/>
        <dbReference type="ChEBI" id="CHEBI:30616"/>
        <dbReference type="ChEBI" id="CHEBI:43474"/>
        <dbReference type="ChEBI" id="CHEBI:456216"/>
    </reaction>
    <physiologicalReaction direction="left-to-right" evidence="11">
        <dbReference type="Rhea" id="RHEA:13066"/>
    </physiologicalReaction>
</comment>
<comment type="similarity">
    <text evidence="2">Belongs to the AAA ATPase family. BCS1 subfamily.</text>
</comment>
<proteinExistence type="inferred from homology"/>
<dbReference type="InterPro" id="IPR027417">
    <property type="entry name" value="P-loop_NTPase"/>
</dbReference>
<evidence type="ECO:0000313" key="14">
    <source>
        <dbReference type="EMBL" id="KAK3216471.1"/>
    </source>
</evidence>
<evidence type="ECO:0000256" key="1">
    <source>
        <dbReference type="ARBA" id="ARBA00004434"/>
    </source>
</evidence>
<dbReference type="SUPFAM" id="SSF52540">
    <property type="entry name" value="P-loop containing nucleoside triphosphate hydrolases"/>
    <property type="match status" value="1"/>
</dbReference>
<evidence type="ECO:0000256" key="9">
    <source>
        <dbReference type="ARBA" id="ARBA00023128"/>
    </source>
</evidence>
<dbReference type="GO" id="GO:0016887">
    <property type="term" value="F:ATP hydrolysis activity"/>
    <property type="evidence" value="ECO:0007669"/>
    <property type="project" value="InterPro"/>
</dbReference>
<evidence type="ECO:0000313" key="15">
    <source>
        <dbReference type="Proteomes" id="UP001280581"/>
    </source>
</evidence>
<dbReference type="InterPro" id="IPR003959">
    <property type="entry name" value="ATPase_AAA_core"/>
</dbReference>
<evidence type="ECO:0000256" key="3">
    <source>
        <dbReference type="ARBA" id="ARBA00022692"/>
    </source>
</evidence>
<comment type="subcellular location">
    <subcellularLocation>
        <location evidence="1">Mitochondrion inner membrane</location>
        <topology evidence="1">Single-pass membrane protein</topology>
    </subcellularLocation>
</comment>
<protein>
    <recommendedName>
        <fullName evidence="16">P-loop containing nucleoside triphosphate hydrolase protein</fullName>
    </recommendedName>
</protein>
<dbReference type="GO" id="GO:0005524">
    <property type="term" value="F:ATP binding"/>
    <property type="evidence" value="ECO:0007669"/>
    <property type="project" value="UniProtKB-KW"/>
</dbReference>
<dbReference type="SMART" id="SM00382">
    <property type="entry name" value="AAA"/>
    <property type="match status" value="1"/>
</dbReference>
<keyword evidence="9" id="KW-0496">Mitochondrion</keyword>
<dbReference type="InterPro" id="IPR050747">
    <property type="entry name" value="Mitochondrial_chaperone_BCS1"/>
</dbReference>
<keyword evidence="8" id="KW-1133">Transmembrane helix</keyword>
<evidence type="ECO:0000256" key="6">
    <source>
        <dbReference type="ARBA" id="ARBA00022801"/>
    </source>
</evidence>
<dbReference type="PANTHER" id="PTHR23070">
    <property type="entry name" value="BCS1 AAA-TYPE ATPASE"/>
    <property type="match status" value="1"/>
</dbReference>
<dbReference type="GO" id="GO:0005743">
    <property type="term" value="C:mitochondrial inner membrane"/>
    <property type="evidence" value="ECO:0007669"/>
    <property type="project" value="UniProtKB-SubCell"/>
</dbReference>
<sequence>MAPILKQPHFKVLSQEPTGSSDLIPLHLKRNAAAENPIVEIAYRFASHFQLNNAVSFERLVALIALVKVISPLWHRLKQFLLESLASHISIAESDPIAQEIMQWIYAEVISNSLSTSATVTSSAAINYAGIKSQTYTRGYIVGARPEAYNEAKIQCLPPVGKKIFWVGWRPFLFSRSARTKAGSQLQGYFNGYTMSHEPIVLYTPGWSLDPLMQFVKKCHMYKVNKMTGMTTVFYLSGEFGYSTGEWCSTVKTTRKLDTIDMDDIQKAQLVEDAENYFSANTRKFYADCGIPYRRGYLLYGPPGTGKTSFSAALAGHLGCDLYLINLATGDMNDATLQRLFQSLPPKCIVVIEDIDSCGIGREQGPATTIPAPEPETSNTATRASSAARVAHSTGAGAPMARPQNVVTLSGLLNAIDGSASAEGRLLIMTSNNVPALDPATTRPGRIDLVAPFGMMMQKAIHDIFKRLVGRAAIAHLGYTDEQIEEHATAFSAKIPQGMFTPAQLQGFLQNCRGNPETAMTEADAWITNTCSQAPEVAANDSMPFTPAYPNVPHGGRALFSYQSYYLDT</sequence>
<accession>A0AAN6RME0</accession>
<feature type="domain" description="BCS1 N-terminal" evidence="13">
    <location>
        <begin position="62"/>
        <end position="260"/>
    </location>
</feature>
<evidence type="ECO:0000256" key="5">
    <source>
        <dbReference type="ARBA" id="ARBA00022792"/>
    </source>
</evidence>